<dbReference type="EMBL" id="QWLB01000048">
    <property type="protein sequence ID" value="RIH91299.1"/>
    <property type="molecule type" value="Genomic_DNA"/>
</dbReference>
<accession>A0A399F7R9</accession>
<evidence type="ECO:0000259" key="2">
    <source>
        <dbReference type="Pfam" id="PF13453"/>
    </source>
</evidence>
<dbReference type="AlphaFoldDB" id="A0A399F7R9"/>
<keyword evidence="3" id="KW-0862">Zinc</keyword>
<keyword evidence="3" id="KW-0479">Metal-binding</keyword>
<feature type="domain" description="Transcription factor zinc-finger" evidence="2">
    <location>
        <begin position="5"/>
        <end position="44"/>
    </location>
</feature>
<evidence type="ECO:0000313" key="4">
    <source>
        <dbReference type="Proteomes" id="UP000266178"/>
    </source>
</evidence>
<name>A0A399F7R9_9DEIN</name>
<comment type="caution">
    <text evidence="3">The sequence shown here is derived from an EMBL/GenBank/DDBJ whole genome shotgun (WGS) entry which is preliminary data.</text>
</comment>
<dbReference type="Pfam" id="PF13453">
    <property type="entry name" value="Zn_ribbon_TFIIB"/>
    <property type="match status" value="1"/>
</dbReference>
<dbReference type="GO" id="GO:0008270">
    <property type="term" value="F:zinc ion binding"/>
    <property type="evidence" value="ECO:0007669"/>
    <property type="project" value="UniProtKB-KW"/>
</dbReference>
<dbReference type="RefSeq" id="WP_119358239.1">
    <property type="nucleotide sequence ID" value="NZ_BJXM01000003.1"/>
</dbReference>
<dbReference type="InterPro" id="IPR027392">
    <property type="entry name" value="TF_Znf"/>
</dbReference>
<evidence type="ECO:0000256" key="1">
    <source>
        <dbReference type="SAM" id="MobiDB-lite"/>
    </source>
</evidence>
<feature type="region of interest" description="Disordered" evidence="1">
    <location>
        <begin position="52"/>
        <end position="86"/>
    </location>
</feature>
<evidence type="ECO:0000313" key="3">
    <source>
        <dbReference type="EMBL" id="RIH91299.1"/>
    </source>
</evidence>
<gene>
    <name evidence="3" type="ORF">Mgrana_02792</name>
</gene>
<dbReference type="Proteomes" id="UP000266178">
    <property type="component" value="Unassembled WGS sequence"/>
</dbReference>
<keyword evidence="4" id="KW-1185">Reference proteome</keyword>
<sequence>MPLLICPNDNSPMQEVQRNGVTLDICPICRGVWLDRGELEKLLEQVGQLEREYRSQDEPARQYPAQPRPRSPFDTDDDEEYYRRTGKRKSKLGRLFDLFD</sequence>
<reference evidence="3 4" key="1">
    <citation type="submission" date="2018-08" db="EMBL/GenBank/DDBJ databases">
        <title>Meiothermus granaticius genome AF-68 sequencing project.</title>
        <authorList>
            <person name="Da Costa M.S."/>
            <person name="Albuquerque L."/>
            <person name="Raposo P."/>
            <person name="Froufe H.J.C."/>
            <person name="Barroso C.S."/>
            <person name="Egas C."/>
        </authorList>
    </citation>
    <scope>NUCLEOTIDE SEQUENCE [LARGE SCALE GENOMIC DNA]</scope>
    <source>
        <strain evidence="3 4">AF-68</strain>
    </source>
</reference>
<dbReference type="OrthoDB" id="9814037at2"/>
<keyword evidence="3" id="KW-0863">Zinc-finger</keyword>
<organism evidence="3 4">
    <name type="scientific">Meiothermus granaticius NBRC 107808</name>
    <dbReference type="NCBI Taxonomy" id="1227551"/>
    <lineage>
        <taxon>Bacteria</taxon>
        <taxon>Thermotogati</taxon>
        <taxon>Deinococcota</taxon>
        <taxon>Deinococci</taxon>
        <taxon>Thermales</taxon>
        <taxon>Thermaceae</taxon>
        <taxon>Meiothermus</taxon>
    </lineage>
</organism>
<protein>
    <submittedName>
        <fullName evidence="3">Transcription factor zinc-finger</fullName>
    </submittedName>
</protein>
<proteinExistence type="predicted"/>